<feature type="transmembrane region" description="Helical" evidence="5">
    <location>
        <begin position="40"/>
        <end position="57"/>
    </location>
</feature>
<dbReference type="SUPFAM" id="SSF81324">
    <property type="entry name" value="Voltage-gated potassium channels"/>
    <property type="match status" value="1"/>
</dbReference>
<evidence type="ECO:0000313" key="7">
    <source>
        <dbReference type="EMBL" id="CAK0819179.1"/>
    </source>
</evidence>
<proteinExistence type="predicted"/>
<dbReference type="InterPro" id="IPR005821">
    <property type="entry name" value="Ion_trans_dom"/>
</dbReference>
<dbReference type="InterPro" id="IPR027359">
    <property type="entry name" value="Volt_channel_dom_sf"/>
</dbReference>
<feature type="non-terminal residue" evidence="7">
    <location>
        <position position="224"/>
    </location>
</feature>
<gene>
    <name evidence="7" type="ORF">PCOR1329_LOCUS21229</name>
</gene>
<dbReference type="Proteomes" id="UP001189429">
    <property type="component" value="Unassembled WGS sequence"/>
</dbReference>
<dbReference type="PANTHER" id="PTHR10037:SF62">
    <property type="entry name" value="SODIUM CHANNEL PROTEIN 60E"/>
    <property type="match status" value="1"/>
</dbReference>
<dbReference type="Gene3D" id="1.20.120.350">
    <property type="entry name" value="Voltage-gated potassium channels. Chain C"/>
    <property type="match status" value="1"/>
</dbReference>
<organism evidence="7 8">
    <name type="scientific">Prorocentrum cordatum</name>
    <dbReference type="NCBI Taxonomy" id="2364126"/>
    <lineage>
        <taxon>Eukaryota</taxon>
        <taxon>Sar</taxon>
        <taxon>Alveolata</taxon>
        <taxon>Dinophyceae</taxon>
        <taxon>Prorocentrales</taxon>
        <taxon>Prorocentraceae</taxon>
        <taxon>Prorocentrum</taxon>
    </lineage>
</organism>
<dbReference type="PANTHER" id="PTHR10037">
    <property type="entry name" value="VOLTAGE-GATED CATION CHANNEL CALCIUM AND SODIUM"/>
    <property type="match status" value="1"/>
</dbReference>
<evidence type="ECO:0000256" key="4">
    <source>
        <dbReference type="ARBA" id="ARBA00023136"/>
    </source>
</evidence>
<accession>A0ABN9RKL8</accession>
<comment type="subcellular location">
    <subcellularLocation>
        <location evidence="1">Membrane</location>
        <topology evidence="1">Multi-pass membrane protein</topology>
    </subcellularLocation>
</comment>
<evidence type="ECO:0000256" key="1">
    <source>
        <dbReference type="ARBA" id="ARBA00004141"/>
    </source>
</evidence>
<evidence type="ECO:0000259" key="6">
    <source>
        <dbReference type="Pfam" id="PF00520"/>
    </source>
</evidence>
<sequence>MQCVQRQIIPAHDMLLADEGRSETAFNQTAGAYFDKAQSIFNLIFLIELLVNMYGSWYEDFFRGPSWNWNLFDCVVVGLGTLDLCNVPLPGPLKMLRMLRAFRIFRLFRFVPSLRQMIDSLIGAAAGVSYALVVLLIIMCIFSVLAVDFFSGLYADCKESSARDPPLGQSQDPEGVRITSRDLCFGADYYGDFLSSLYTMFQILTGESWSEAAVRPIINYFSSR</sequence>
<evidence type="ECO:0000256" key="2">
    <source>
        <dbReference type="ARBA" id="ARBA00022692"/>
    </source>
</evidence>
<evidence type="ECO:0000313" key="8">
    <source>
        <dbReference type="Proteomes" id="UP001189429"/>
    </source>
</evidence>
<reference evidence="7" key="1">
    <citation type="submission" date="2023-10" db="EMBL/GenBank/DDBJ databases">
        <authorList>
            <person name="Chen Y."/>
            <person name="Shah S."/>
            <person name="Dougan E. K."/>
            <person name="Thang M."/>
            <person name="Chan C."/>
        </authorList>
    </citation>
    <scope>NUCLEOTIDE SEQUENCE [LARGE SCALE GENOMIC DNA]</scope>
</reference>
<keyword evidence="4 5" id="KW-0472">Membrane</keyword>
<keyword evidence="8" id="KW-1185">Reference proteome</keyword>
<name>A0ABN9RKL8_9DINO</name>
<dbReference type="EMBL" id="CAUYUJ010006962">
    <property type="protein sequence ID" value="CAK0819179.1"/>
    <property type="molecule type" value="Genomic_DNA"/>
</dbReference>
<evidence type="ECO:0000256" key="3">
    <source>
        <dbReference type="ARBA" id="ARBA00022989"/>
    </source>
</evidence>
<feature type="domain" description="Ion transport" evidence="6">
    <location>
        <begin position="33"/>
        <end position="211"/>
    </location>
</feature>
<comment type="caution">
    <text evidence="7">The sequence shown here is derived from an EMBL/GenBank/DDBJ whole genome shotgun (WGS) entry which is preliminary data.</text>
</comment>
<keyword evidence="3 5" id="KW-1133">Transmembrane helix</keyword>
<dbReference type="Gene3D" id="1.10.287.70">
    <property type="match status" value="1"/>
</dbReference>
<protein>
    <recommendedName>
        <fullName evidence="6">Ion transport domain-containing protein</fullName>
    </recommendedName>
</protein>
<feature type="transmembrane region" description="Helical" evidence="5">
    <location>
        <begin position="130"/>
        <end position="155"/>
    </location>
</feature>
<dbReference type="InterPro" id="IPR043203">
    <property type="entry name" value="VGCC_Ca_Na"/>
</dbReference>
<keyword evidence="2 5" id="KW-0812">Transmembrane</keyword>
<evidence type="ECO:0000256" key="5">
    <source>
        <dbReference type="SAM" id="Phobius"/>
    </source>
</evidence>
<dbReference type="Pfam" id="PF00520">
    <property type="entry name" value="Ion_trans"/>
    <property type="match status" value="1"/>
</dbReference>